<evidence type="ECO:0000256" key="2">
    <source>
        <dbReference type="ARBA" id="ARBA00022840"/>
    </source>
</evidence>
<sequence length="102" mass="11927">MPLADFTRRQFDRQKKRISRKLFKRVQPQLIDRPKGILLGGQPASGKTNLIETIKRRMAERQFVVINGDEFRVYHPNYNAIYSQYGTEAPHHTQPFSNALVE</sequence>
<dbReference type="SUPFAM" id="SSF52540">
    <property type="entry name" value="P-loop containing nucleoside triphosphate hydrolases"/>
    <property type="match status" value="1"/>
</dbReference>
<dbReference type="EMBL" id="JAFMYV010000002">
    <property type="protein sequence ID" value="MBO0935928.1"/>
    <property type="molecule type" value="Genomic_DNA"/>
</dbReference>
<protein>
    <submittedName>
        <fullName evidence="4">Zeta toxin family protein</fullName>
    </submittedName>
</protein>
<dbReference type="GO" id="GO:0005524">
    <property type="term" value="F:ATP binding"/>
    <property type="evidence" value="ECO:0007669"/>
    <property type="project" value="UniProtKB-KW"/>
</dbReference>
<dbReference type="InterPro" id="IPR010488">
    <property type="entry name" value="Zeta_toxin_domain"/>
</dbReference>
<evidence type="ECO:0000313" key="4">
    <source>
        <dbReference type="EMBL" id="MBO0935928.1"/>
    </source>
</evidence>
<reference evidence="4" key="1">
    <citation type="submission" date="2021-03" db="EMBL/GenBank/DDBJ databases">
        <title>Fibrella sp. HMF5335 genome sequencing and assembly.</title>
        <authorList>
            <person name="Kang H."/>
            <person name="Kim H."/>
            <person name="Bae S."/>
            <person name="Joh K."/>
        </authorList>
    </citation>
    <scope>NUCLEOTIDE SEQUENCE</scope>
    <source>
        <strain evidence="4">HMF5335</strain>
    </source>
</reference>
<evidence type="ECO:0000259" key="3">
    <source>
        <dbReference type="Pfam" id="PF06414"/>
    </source>
</evidence>
<keyword evidence="2" id="KW-0067">ATP-binding</keyword>
<dbReference type="Pfam" id="PF06414">
    <property type="entry name" value="Zeta_toxin"/>
    <property type="match status" value="1"/>
</dbReference>
<feature type="domain" description="Zeta toxin" evidence="3">
    <location>
        <begin position="28"/>
        <end position="102"/>
    </location>
</feature>
<keyword evidence="5" id="KW-1185">Reference proteome</keyword>
<proteinExistence type="predicted"/>
<comment type="caution">
    <text evidence="4">The sequence shown here is derived from an EMBL/GenBank/DDBJ whole genome shotgun (WGS) entry which is preliminary data.</text>
</comment>
<evidence type="ECO:0000313" key="5">
    <source>
        <dbReference type="Proteomes" id="UP000664034"/>
    </source>
</evidence>
<dbReference type="AlphaFoldDB" id="A0A939GGC0"/>
<dbReference type="Gene3D" id="3.40.50.300">
    <property type="entry name" value="P-loop containing nucleotide triphosphate hydrolases"/>
    <property type="match status" value="1"/>
</dbReference>
<evidence type="ECO:0000256" key="1">
    <source>
        <dbReference type="ARBA" id="ARBA00022741"/>
    </source>
</evidence>
<keyword evidence="1" id="KW-0547">Nucleotide-binding</keyword>
<name>A0A939GGC0_9BACT</name>
<dbReference type="Proteomes" id="UP000664034">
    <property type="component" value="Unassembled WGS sequence"/>
</dbReference>
<dbReference type="InterPro" id="IPR027417">
    <property type="entry name" value="P-loop_NTPase"/>
</dbReference>
<dbReference type="GO" id="GO:0016301">
    <property type="term" value="F:kinase activity"/>
    <property type="evidence" value="ECO:0007669"/>
    <property type="project" value="InterPro"/>
</dbReference>
<gene>
    <name evidence="4" type="ORF">J2I47_05150</name>
</gene>
<accession>A0A939GGC0</accession>
<organism evidence="4 5">
    <name type="scientific">Fibrella rubiginis</name>
    <dbReference type="NCBI Taxonomy" id="2817060"/>
    <lineage>
        <taxon>Bacteria</taxon>
        <taxon>Pseudomonadati</taxon>
        <taxon>Bacteroidota</taxon>
        <taxon>Cytophagia</taxon>
        <taxon>Cytophagales</taxon>
        <taxon>Spirosomataceae</taxon>
        <taxon>Fibrella</taxon>
    </lineage>
</organism>